<feature type="region of interest" description="Disordered" evidence="6">
    <location>
        <begin position="1"/>
        <end position="37"/>
    </location>
</feature>
<reference evidence="8" key="3">
    <citation type="submission" date="2025-09" db="UniProtKB">
        <authorList>
            <consortium name="Ensembl"/>
        </authorList>
    </citation>
    <scope>IDENTIFICATION</scope>
</reference>
<proteinExistence type="inferred from homology"/>
<evidence type="ECO:0000256" key="6">
    <source>
        <dbReference type="SAM" id="MobiDB-lite"/>
    </source>
</evidence>
<reference evidence="8 9" key="1">
    <citation type="submission" date="2019-11" db="EMBL/GenBank/DDBJ databases">
        <title>Strigops habroptila (kakapo) genome, bStrHab1, primary haplotype, v2.</title>
        <authorList>
            <person name="Jarvis E.D."/>
            <person name="Howard J."/>
            <person name="Rhie A."/>
            <person name="Phillippy A."/>
            <person name="Korlach J."/>
            <person name="Digby A."/>
            <person name="Iorns D."/>
            <person name="Eason D."/>
            <person name="Robertson B."/>
            <person name="Raemaekers T."/>
            <person name="Howe K."/>
            <person name="Lewin H."/>
            <person name="Damas J."/>
            <person name="Hastie A."/>
            <person name="Tracey A."/>
            <person name="Chow W."/>
            <person name="Fedrigo O."/>
        </authorList>
    </citation>
    <scope>NUCLEOTIDE SEQUENCE [LARGE SCALE GENOMIC DNA]</scope>
</reference>
<keyword evidence="4 7" id="KW-1133">Transmembrane helix</keyword>
<dbReference type="Pfam" id="PF04505">
    <property type="entry name" value="CD225"/>
    <property type="match status" value="1"/>
</dbReference>
<dbReference type="RefSeq" id="XP_030340930.1">
    <property type="nucleotide sequence ID" value="XM_030485070.1"/>
</dbReference>
<evidence type="ECO:0000313" key="8">
    <source>
        <dbReference type="Ensembl" id="ENSSHBP00005002591.1"/>
    </source>
</evidence>
<dbReference type="Proteomes" id="UP000472266">
    <property type="component" value="Chromosome 5"/>
</dbReference>
<evidence type="ECO:0000256" key="4">
    <source>
        <dbReference type="ARBA" id="ARBA00022989"/>
    </source>
</evidence>
<dbReference type="Ensembl" id="ENSSHBT00005003197.1">
    <property type="protein sequence ID" value="ENSSHBP00005002591.1"/>
    <property type="gene ID" value="ENSSHBG00005002400.1"/>
</dbReference>
<dbReference type="GO" id="GO:0005886">
    <property type="term" value="C:plasma membrane"/>
    <property type="evidence" value="ECO:0007669"/>
    <property type="project" value="TreeGrafter"/>
</dbReference>
<evidence type="ECO:0000256" key="1">
    <source>
        <dbReference type="ARBA" id="ARBA00004370"/>
    </source>
</evidence>
<keyword evidence="9" id="KW-1185">Reference proteome</keyword>
<evidence type="ECO:0000313" key="9">
    <source>
        <dbReference type="Proteomes" id="UP000472266"/>
    </source>
</evidence>
<comment type="subcellular location">
    <subcellularLocation>
        <location evidence="1">Membrane</location>
    </subcellularLocation>
</comment>
<accession>A0A672TK76</accession>
<protein>
    <submittedName>
        <fullName evidence="8">Dispanin subfamily A member 2b-like</fullName>
    </submittedName>
</protein>
<name>A0A672TK76_STRHB</name>
<sequence length="149" mass="15593">MGTEASGRRNPEPRRANPAAGGGAGPVPLPPFLSPTMRPRQAEVSIPLQPPGAGATPASDPVGQPRDYVLWSLFNVLLGYGLSCFGCFCFPALIYSIKARDCKVLGDVEGARQHGARAKALNIICSVLLVLILLVITICIIGAIVSTTI</sequence>
<evidence type="ECO:0000256" key="3">
    <source>
        <dbReference type="ARBA" id="ARBA00022692"/>
    </source>
</evidence>
<dbReference type="AlphaFoldDB" id="A0A672TK76"/>
<organism evidence="8 9">
    <name type="scientific">Strigops habroptila</name>
    <name type="common">Kakapo</name>
    <dbReference type="NCBI Taxonomy" id="2489341"/>
    <lineage>
        <taxon>Eukaryota</taxon>
        <taxon>Metazoa</taxon>
        <taxon>Chordata</taxon>
        <taxon>Craniata</taxon>
        <taxon>Vertebrata</taxon>
        <taxon>Euteleostomi</taxon>
        <taxon>Archelosauria</taxon>
        <taxon>Archosauria</taxon>
        <taxon>Dinosauria</taxon>
        <taxon>Saurischia</taxon>
        <taxon>Theropoda</taxon>
        <taxon>Coelurosauria</taxon>
        <taxon>Aves</taxon>
        <taxon>Neognathae</taxon>
        <taxon>Neoaves</taxon>
        <taxon>Telluraves</taxon>
        <taxon>Australaves</taxon>
        <taxon>Psittaciformes</taxon>
        <taxon>Psittacidae</taxon>
        <taxon>Strigops</taxon>
    </lineage>
</organism>
<reference evidence="8" key="2">
    <citation type="submission" date="2025-08" db="UniProtKB">
        <authorList>
            <consortium name="Ensembl"/>
        </authorList>
    </citation>
    <scope>IDENTIFICATION</scope>
</reference>
<dbReference type="GeneTree" id="ENSGT01010000222725"/>
<dbReference type="PANTHER" id="PTHR13999">
    <property type="entry name" value="INTERFERON INDUCIBLE TRANSMEMBRANE PROTEIN"/>
    <property type="match status" value="1"/>
</dbReference>
<dbReference type="InParanoid" id="A0A672TK76"/>
<comment type="similarity">
    <text evidence="2">Belongs to the CD225/Dispanin family.</text>
</comment>
<evidence type="ECO:0000256" key="2">
    <source>
        <dbReference type="ARBA" id="ARBA00006843"/>
    </source>
</evidence>
<dbReference type="GeneID" id="115607585"/>
<dbReference type="InterPro" id="IPR007593">
    <property type="entry name" value="CD225/Dispanin_fam"/>
</dbReference>
<feature type="compositionally biased region" description="Basic and acidic residues" evidence="6">
    <location>
        <begin position="1"/>
        <end position="15"/>
    </location>
</feature>
<keyword evidence="3 7" id="KW-0812">Transmembrane</keyword>
<dbReference type="KEGG" id="shab:115607585"/>
<feature type="transmembrane region" description="Helical" evidence="7">
    <location>
        <begin position="120"/>
        <end position="145"/>
    </location>
</feature>
<evidence type="ECO:0000256" key="7">
    <source>
        <dbReference type="SAM" id="Phobius"/>
    </source>
</evidence>
<dbReference type="OMA" id="GCLCFPA"/>
<dbReference type="PANTHER" id="PTHR13999:SF10">
    <property type="entry name" value="INTERFERON-INDUCED TRANSMEMBRANE PROTEIN 5"/>
    <property type="match status" value="1"/>
</dbReference>
<dbReference type="OrthoDB" id="9906841at2759"/>
<keyword evidence="5 7" id="KW-0472">Membrane</keyword>
<evidence type="ECO:0000256" key="5">
    <source>
        <dbReference type="ARBA" id="ARBA00023136"/>
    </source>
</evidence>
<gene>
    <name evidence="8" type="primary">LOC115607585</name>
</gene>
<feature type="transmembrane region" description="Helical" evidence="7">
    <location>
        <begin position="68"/>
        <end position="95"/>
    </location>
</feature>
<dbReference type="InterPro" id="IPR051517">
    <property type="entry name" value="IFITM_antiviral_protein"/>
</dbReference>